<sequence length="420" mass="46663">MCFDCQAKNPSWSSVTFGIYLCLDCSSVHRNLGVHISFVRSIALDSWTWDQLRIMKVGGNAAALDYFSKYGGSTSVNNKDGKLKYTSRVALKYKDELVKRAKEDAKNNIVFVVVEQIEEEQTTSTISNKNDNFFESFEQETAKNSPPSTKNVTGTNHSSTSNGHTILKTSTTKSNISTRGKGPKKSKLGLGAVKLQKVDIAEVEQKAKEEAELIKQLPSRSEEQISDESVENQWTFSSRLAYDDGSQSPRESKDLGTKDQSDDLERLGMGISKLGFGTVSSGPNDPAQKPLEVSSRYTGFGSTVSSSDSDYARQKFGNQRSISSDQYFGRNQYDPDTLSASSDRLRQFEGASSISSSQYFGREEEQISRRESLDFNNIEVNARDFARKFIGQATSDYESIKSVVERGGEKLKDYISDIQV</sequence>
<dbReference type="InterPro" id="IPR038508">
    <property type="entry name" value="ArfGAP_dom_sf"/>
</dbReference>
<dbReference type="EMBL" id="CAJVPK010000339">
    <property type="protein sequence ID" value="CAG8496688.1"/>
    <property type="molecule type" value="Genomic_DNA"/>
</dbReference>
<feature type="region of interest" description="Disordered" evidence="6">
    <location>
        <begin position="215"/>
        <end position="263"/>
    </location>
</feature>
<dbReference type="InterPro" id="IPR037278">
    <property type="entry name" value="ARFGAP/RecO"/>
</dbReference>
<dbReference type="GO" id="GO:0048205">
    <property type="term" value="P:COPI coating of Golgi vesicle"/>
    <property type="evidence" value="ECO:0007669"/>
    <property type="project" value="TreeGrafter"/>
</dbReference>
<name>A0A9N8ZI94_9GLOM</name>
<protein>
    <submittedName>
        <fullName evidence="8">648_t:CDS:1</fullName>
    </submittedName>
</protein>
<dbReference type="AlphaFoldDB" id="A0A9N8ZI94"/>
<evidence type="ECO:0000256" key="6">
    <source>
        <dbReference type="SAM" id="MobiDB-lite"/>
    </source>
</evidence>
<keyword evidence="4" id="KW-0862">Zinc</keyword>
<evidence type="ECO:0000313" key="9">
    <source>
        <dbReference type="Proteomes" id="UP000789706"/>
    </source>
</evidence>
<dbReference type="InterPro" id="IPR001164">
    <property type="entry name" value="ArfGAP_dom"/>
</dbReference>
<dbReference type="Proteomes" id="UP000789706">
    <property type="component" value="Unassembled WGS sequence"/>
</dbReference>
<dbReference type="GO" id="GO:0000139">
    <property type="term" value="C:Golgi membrane"/>
    <property type="evidence" value="ECO:0007669"/>
    <property type="project" value="GOC"/>
</dbReference>
<dbReference type="GO" id="GO:0008270">
    <property type="term" value="F:zinc ion binding"/>
    <property type="evidence" value="ECO:0007669"/>
    <property type="project" value="UniProtKB-KW"/>
</dbReference>
<proteinExistence type="predicted"/>
<keyword evidence="9" id="KW-1185">Reference proteome</keyword>
<dbReference type="PROSITE" id="PS50115">
    <property type="entry name" value="ARFGAP"/>
    <property type="match status" value="1"/>
</dbReference>
<dbReference type="Gene3D" id="1.10.220.150">
    <property type="entry name" value="Arf GTPase activating protein"/>
    <property type="match status" value="1"/>
</dbReference>
<dbReference type="PANTHER" id="PTHR45686:SF4">
    <property type="entry name" value="ADP-RIBOSYLATION FACTOR GTPASE ACTIVATING PROTEIN 3, ISOFORM H"/>
    <property type="match status" value="1"/>
</dbReference>
<feature type="region of interest" description="Disordered" evidence="6">
    <location>
        <begin position="138"/>
        <end position="188"/>
    </location>
</feature>
<evidence type="ECO:0000313" key="8">
    <source>
        <dbReference type="EMBL" id="CAG8496688.1"/>
    </source>
</evidence>
<evidence type="ECO:0000256" key="1">
    <source>
        <dbReference type="ARBA" id="ARBA00022468"/>
    </source>
</evidence>
<feature type="compositionally biased region" description="Basic and acidic residues" evidence="6">
    <location>
        <begin position="250"/>
        <end position="263"/>
    </location>
</feature>
<evidence type="ECO:0000256" key="5">
    <source>
        <dbReference type="PROSITE-ProRule" id="PRU00288"/>
    </source>
</evidence>
<comment type="caution">
    <text evidence="8">The sequence shown here is derived from an EMBL/GenBank/DDBJ whole genome shotgun (WGS) entry which is preliminary data.</text>
</comment>
<evidence type="ECO:0000259" key="7">
    <source>
        <dbReference type="PROSITE" id="PS50115"/>
    </source>
</evidence>
<evidence type="ECO:0000256" key="4">
    <source>
        <dbReference type="ARBA" id="ARBA00022833"/>
    </source>
</evidence>
<evidence type="ECO:0000256" key="2">
    <source>
        <dbReference type="ARBA" id="ARBA00022723"/>
    </source>
</evidence>
<dbReference type="CDD" id="cd08831">
    <property type="entry name" value="ArfGap_ArfGap2_3_like"/>
    <property type="match status" value="1"/>
</dbReference>
<dbReference type="PANTHER" id="PTHR45686">
    <property type="entry name" value="ADP-RIBOSYLATION FACTOR GTPASE ACTIVATING PROTEIN 3, ISOFORM H-RELATED"/>
    <property type="match status" value="1"/>
</dbReference>
<dbReference type="SMART" id="SM00105">
    <property type="entry name" value="ArfGap"/>
    <property type="match status" value="1"/>
</dbReference>
<dbReference type="OrthoDB" id="983479at2759"/>
<dbReference type="SUPFAM" id="SSF57863">
    <property type="entry name" value="ArfGap/RecO-like zinc finger"/>
    <property type="match status" value="1"/>
</dbReference>
<dbReference type="Pfam" id="PF01412">
    <property type="entry name" value="ArfGap"/>
    <property type="match status" value="1"/>
</dbReference>
<keyword evidence="2" id="KW-0479">Metal-binding</keyword>
<dbReference type="PRINTS" id="PR00405">
    <property type="entry name" value="REVINTRACTNG"/>
</dbReference>
<keyword evidence="3 5" id="KW-0863">Zinc-finger</keyword>
<gene>
    <name evidence="8" type="ORF">DEBURN_LOCUS4458</name>
</gene>
<feature type="domain" description="Arf-GAP" evidence="7">
    <location>
        <begin position="1"/>
        <end position="107"/>
    </location>
</feature>
<feature type="compositionally biased region" description="Polar residues" evidence="6">
    <location>
        <begin position="142"/>
        <end position="178"/>
    </location>
</feature>
<accession>A0A9N8ZI94</accession>
<keyword evidence="1" id="KW-0343">GTPase activation</keyword>
<reference evidence="8" key="1">
    <citation type="submission" date="2021-06" db="EMBL/GenBank/DDBJ databases">
        <authorList>
            <person name="Kallberg Y."/>
            <person name="Tangrot J."/>
            <person name="Rosling A."/>
        </authorList>
    </citation>
    <scope>NUCLEOTIDE SEQUENCE</scope>
    <source>
        <strain evidence="8">AZ414A</strain>
    </source>
</reference>
<evidence type="ECO:0000256" key="3">
    <source>
        <dbReference type="ARBA" id="ARBA00022771"/>
    </source>
</evidence>
<organism evidence="8 9">
    <name type="scientific">Diversispora eburnea</name>
    <dbReference type="NCBI Taxonomy" id="1213867"/>
    <lineage>
        <taxon>Eukaryota</taxon>
        <taxon>Fungi</taxon>
        <taxon>Fungi incertae sedis</taxon>
        <taxon>Mucoromycota</taxon>
        <taxon>Glomeromycotina</taxon>
        <taxon>Glomeromycetes</taxon>
        <taxon>Diversisporales</taxon>
        <taxon>Diversisporaceae</taxon>
        <taxon>Diversispora</taxon>
    </lineage>
</organism>
<dbReference type="GO" id="GO:0005096">
    <property type="term" value="F:GTPase activator activity"/>
    <property type="evidence" value="ECO:0007669"/>
    <property type="project" value="UniProtKB-KW"/>
</dbReference>